<organism evidence="1 2">
    <name type="scientific">Auricularia subglabra (strain TFB-10046 / SS5)</name>
    <name type="common">White-rot fungus</name>
    <name type="synonym">Auricularia delicata (strain TFB10046)</name>
    <dbReference type="NCBI Taxonomy" id="717982"/>
    <lineage>
        <taxon>Eukaryota</taxon>
        <taxon>Fungi</taxon>
        <taxon>Dikarya</taxon>
        <taxon>Basidiomycota</taxon>
        <taxon>Agaricomycotina</taxon>
        <taxon>Agaricomycetes</taxon>
        <taxon>Auriculariales</taxon>
        <taxon>Auriculariaceae</taxon>
        <taxon>Auricularia</taxon>
    </lineage>
</organism>
<dbReference type="KEGG" id="adl:AURDEDRAFT_178495"/>
<dbReference type="InParanoid" id="J0D1I9"/>
<name>J0D1I9_AURST</name>
<dbReference type="EMBL" id="JH688978">
    <property type="protein sequence ID" value="EJD32437.1"/>
    <property type="molecule type" value="Genomic_DNA"/>
</dbReference>
<reference evidence="2" key="1">
    <citation type="journal article" date="2012" name="Science">
        <title>The Paleozoic origin of enzymatic lignin decomposition reconstructed from 31 fungal genomes.</title>
        <authorList>
            <person name="Floudas D."/>
            <person name="Binder M."/>
            <person name="Riley R."/>
            <person name="Barry K."/>
            <person name="Blanchette R.A."/>
            <person name="Henrissat B."/>
            <person name="Martinez A.T."/>
            <person name="Otillar R."/>
            <person name="Spatafora J.W."/>
            <person name="Yadav J.S."/>
            <person name="Aerts A."/>
            <person name="Benoit I."/>
            <person name="Boyd A."/>
            <person name="Carlson A."/>
            <person name="Copeland A."/>
            <person name="Coutinho P.M."/>
            <person name="de Vries R.P."/>
            <person name="Ferreira P."/>
            <person name="Findley K."/>
            <person name="Foster B."/>
            <person name="Gaskell J."/>
            <person name="Glotzer D."/>
            <person name="Gorecki P."/>
            <person name="Heitman J."/>
            <person name="Hesse C."/>
            <person name="Hori C."/>
            <person name="Igarashi K."/>
            <person name="Jurgens J.A."/>
            <person name="Kallen N."/>
            <person name="Kersten P."/>
            <person name="Kohler A."/>
            <person name="Kuees U."/>
            <person name="Kumar T.K.A."/>
            <person name="Kuo A."/>
            <person name="LaButti K."/>
            <person name="Larrondo L.F."/>
            <person name="Lindquist E."/>
            <person name="Ling A."/>
            <person name="Lombard V."/>
            <person name="Lucas S."/>
            <person name="Lundell T."/>
            <person name="Martin R."/>
            <person name="McLaughlin D.J."/>
            <person name="Morgenstern I."/>
            <person name="Morin E."/>
            <person name="Murat C."/>
            <person name="Nagy L.G."/>
            <person name="Nolan M."/>
            <person name="Ohm R.A."/>
            <person name="Patyshakuliyeva A."/>
            <person name="Rokas A."/>
            <person name="Ruiz-Duenas F.J."/>
            <person name="Sabat G."/>
            <person name="Salamov A."/>
            <person name="Samejima M."/>
            <person name="Schmutz J."/>
            <person name="Slot J.C."/>
            <person name="St John F."/>
            <person name="Stenlid J."/>
            <person name="Sun H."/>
            <person name="Sun S."/>
            <person name="Syed K."/>
            <person name="Tsang A."/>
            <person name="Wiebenga A."/>
            <person name="Young D."/>
            <person name="Pisabarro A."/>
            <person name="Eastwood D.C."/>
            <person name="Martin F."/>
            <person name="Cullen D."/>
            <person name="Grigoriev I.V."/>
            <person name="Hibbett D.S."/>
        </authorList>
    </citation>
    <scope>NUCLEOTIDE SEQUENCE [LARGE SCALE GENOMIC DNA]</scope>
    <source>
        <strain evidence="2">TFB10046</strain>
    </source>
</reference>
<sequence length="198" mass="22492">MALLLCHIECCIHARKHKYGVREPRRSRPHRYSYYLHPLEPPFYTPLQWYISLYYLFPRVLIPVQASLVTGRFYGLDAGRSARVDVAVNQTTGTAWVGTHLGAGARRSTVFFRTARGHHRLVVFCTHRPSGDTNSAVYDATGRSFKGEFLVLASAADNAGTKFSQIRTAWHAHFAVDLVIRAINQRGRFPRVVIHDEL</sequence>
<protein>
    <submittedName>
        <fullName evidence="1">Uncharacterized protein</fullName>
    </submittedName>
</protein>
<evidence type="ECO:0000313" key="2">
    <source>
        <dbReference type="Proteomes" id="UP000006514"/>
    </source>
</evidence>
<proteinExistence type="predicted"/>
<evidence type="ECO:0000313" key="1">
    <source>
        <dbReference type="EMBL" id="EJD32437.1"/>
    </source>
</evidence>
<dbReference type="Proteomes" id="UP000006514">
    <property type="component" value="Unassembled WGS sequence"/>
</dbReference>
<accession>J0D1I9</accession>
<keyword evidence="2" id="KW-1185">Reference proteome</keyword>
<gene>
    <name evidence="1" type="ORF">AURDEDRAFT_178495</name>
</gene>
<dbReference type="AlphaFoldDB" id="J0D1I9"/>